<dbReference type="SUPFAM" id="SSF103506">
    <property type="entry name" value="Mitochondrial carrier"/>
    <property type="match status" value="1"/>
</dbReference>
<dbReference type="Gene3D" id="1.50.40.10">
    <property type="entry name" value="Mitochondrial carrier domain"/>
    <property type="match status" value="1"/>
</dbReference>
<evidence type="ECO:0000256" key="10">
    <source>
        <dbReference type="PROSITE-ProRule" id="PRU00282"/>
    </source>
</evidence>
<accession>A0AAQ4DAS5</accession>
<evidence type="ECO:0000256" key="2">
    <source>
        <dbReference type="ARBA" id="ARBA00006375"/>
    </source>
</evidence>
<evidence type="ECO:0000256" key="12">
    <source>
        <dbReference type="SAM" id="MobiDB-lite"/>
    </source>
</evidence>
<dbReference type="InterPro" id="IPR039158">
    <property type="entry name" value="SLC25A46"/>
</dbReference>
<evidence type="ECO:0000256" key="7">
    <source>
        <dbReference type="ARBA" id="ARBA00022989"/>
    </source>
</evidence>
<evidence type="ECO:0000256" key="6">
    <source>
        <dbReference type="ARBA" id="ARBA00022787"/>
    </source>
</evidence>
<evidence type="ECO:0000256" key="1">
    <source>
        <dbReference type="ARBA" id="ARBA00004374"/>
    </source>
</evidence>
<reference evidence="13 14" key="1">
    <citation type="journal article" date="2023" name="Arcadia Sci">
        <title>De novo assembly of a long-read Amblyomma americanum tick genome.</title>
        <authorList>
            <person name="Chou S."/>
            <person name="Poskanzer K.E."/>
            <person name="Rollins M."/>
            <person name="Thuy-Boun P.S."/>
        </authorList>
    </citation>
    <scope>NUCLEOTIDE SEQUENCE [LARGE SCALE GENOMIC DNA]</scope>
    <source>
        <strain evidence="13">F_SG_1</strain>
        <tissue evidence="13">Salivary glands</tissue>
    </source>
</reference>
<dbReference type="GO" id="GO:0005741">
    <property type="term" value="C:mitochondrial outer membrane"/>
    <property type="evidence" value="ECO:0007669"/>
    <property type="project" value="UniProtKB-SubCell"/>
</dbReference>
<keyword evidence="6" id="KW-1000">Mitochondrion outer membrane</keyword>
<evidence type="ECO:0000256" key="4">
    <source>
        <dbReference type="ARBA" id="ARBA00022692"/>
    </source>
</evidence>
<keyword evidence="3 11" id="KW-0813">Transport</keyword>
<dbReference type="Proteomes" id="UP001321473">
    <property type="component" value="Unassembled WGS sequence"/>
</dbReference>
<gene>
    <name evidence="13" type="ORF">V5799_002804</name>
</gene>
<evidence type="ECO:0000256" key="5">
    <source>
        <dbReference type="ARBA" id="ARBA00022737"/>
    </source>
</evidence>
<keyword evidence="14" id="KW-1185">Reference proteome</keyword>
<protein>
    <recommendedName>
        <fullName evidence="15">Solute carrier</fullName>
    </recommendedName>
</protein>
<feature type="compositionally biased region" description="Polar residues" evidence="12">
    <location>
        <begin position="1"/>
        <end position="19"/>
    </location>
</feature>
<dbReference type="PANTHER" id="PTHR21252:SF2">
    <property type="entry name" value="MITOCHONDRIAL OUTER MEMBRANE PROTEIN SLC25A46"/>
    <property type="match status" value="1"/>
</dbReference>
<dbReference type="InterPro" id="IPR023395">
    <property type="entry name" value="MCP_dom_sf"/>
</dbReference>
<dbReference type="EMBL" id="JARKHS020032913">
    <property type="protein sequence ID" value="KAK8759565.1"/>
    <property type="molecule type" value="Genomic_DNA"/>
</dbReference>
<dbReference type="AlphaFoldDB" id="A0AAQ4DAS5"/>
<comment type="caution">
    <text evidence="13">The sequence shown here is derived from an EMBL/GenBank/DDBJ whole genome shotgun (WGS) entry which is preliminary data.</text>
</comment>
<dbReference type="InterPro" id="IPR018108">
    <property type="entry name" value="MCP_transmembrane"/>
</dbReference>
<sequence>MQPDPQRSQRLLSGASSSDYGRDPELLRPIPELTVGPSIRARTHYDYPDIAPSTLPQGDGDRRTPPKEPEPSQQHSEVALRLGRISLHFSILLDNLVAQPCIVLRRQCQVHRTAHKYHMTPWTLFPVIARLQQRQGLITLWKGAPSMFIVRGIIVVVETVLTETTPLPRELTSHSSLQQIGQHLLLKSVALAVATPFNCASLVEVVQCEAASERPGLFDCLREGLMRLLPRGGPRRGRLLPLWRLLGPSVAHGLAHHLLASLVRWAALQLLRMHRHRQRQQVLLLRRQAGIAHGPHGDALEVHPESPSFLQEMVASLIGSLVADVLLFPLETVLHRLYLQGTRTIVDNLDTGCSVTAIISQYQGPVDCFRCIVAEEGAAGLYKGLGALQLQYALQGALLKLTHMLCQEFCPHML</sequence>
<evidence type="ECO:0000256" key="3">
    <source>
        <dbReference type="ARBA" id="ARBA00022448"/>
    </source>
</evidence>
<proteinExistence type="inferred from homology"/>
<keyword evidence="9 10" id="KW-0472">Membrane</keyword>
<keyword evidence="5" id="KW-0677">Repeat</keyword>
<keyword evidence="4 10" id="KW-0812">Transmembrane</keyword>
<evidence type="ECO:0000256" key="11">
    <source>
        <dbReference type="RuleBase" id="RU000488"/>
    </source>
</evidence>
<evidence type="ECO:0000313" key="14">
    <source>
        <dbReference type="Proteomes" id="UP001321473"/>
    </source>
</evidence>
<dbReference type="GO" id="GO:0090149">
    <property type="term" value="P:mitochondrial membrane fission"/>
    <property type="evidence" value="ECO:0007669"/>
    <property type="project" value="InterPro"/>
</dbReference>
<dbReference type="Pfam" id="PF00153">
    <property type="entry name" value="Mito_carr"/>
    <property type="match status" value="1"/>
</dbReference>
<evidence type="ECO:0000256" key="9">
    <source>
        <dbReference type="ARBA" id="ARBA00023136"/>
    </source>
</evidence>
<name>A0AAQ4DAS5_AMBAM</name>
<keyword evidence="7" id="KW-1133">Transmembrane helix</keyword>
<feature type="region of interest" description="Disordered" evidence="12">
    <location>
        <begin position="1"/>
        <end position="76"/>
    </location>
</feature>
<evidence type="ECO:0000313" key="13">
    <source>
        <dbReference type="EMBL" id="KAK8759565.1"/>
    </source>
</evidence>
<feature type="repeat" description="Solcar" evidence="10">
    <location>
        <begin position="307"/>
        <end position="409"/>
    </location>
</feature>
<organism evidence="13 14">
    <name type="scientific">Amblyomma americanum</name>
    <name type="common">Lone star tick</name>
    <dbReference type="NCBI Taxonomy" id="6943"/>
    <lineage>
        <taxon>Eukaryota</taxon>
        <taxon>Metazoa</taxon>
        <taxon>Ecdysozoa</taxon>
        <taxon>Arthropoda</taxon>
        <taxon>Chelicerata</taxon>
        <taxon>Arachnida</taxon>
        <taxon>Acari</taxon>
        <taxon>Parasitiformes</taxon>
        <taxon>Ixodida</taxon>
        <taxon>Ixodoidea</taxon>
        <taxon>Ixodidae</taxon>
        <taxon>Amblyomminae</taxon>
        <taxon>Amblyomma</taxon>
    </lineage>
</organism>
<keyword evidence="8" id="KW-0496">Mitochondrion</keyword>
<evidence type="ECO:0000256" key="8">
    <source>
        <dbReference type="ARBA" id="ARBA00023128"/>
    </source>
</evidence>
<dbReference type="PROSITE" id="PS50920">
    <property type="entry name" value="SOLCAR"/>
    <property type="match status" value="1"/>
</dbReference>
<evidence type="ECO:0008006" key="15">
    <source>
        <dbReference type="Google" id="ProtNLM"/>
    </source>
</evidence>
<comment type="similarity">
    <text evidence="2 11">Belongs to the mitochondrial carrier (TC 2.A.29) family.</text>
</comment>
<comment type="subcellular location">
    <subcellularLocation>
        <location evidence="1">Mitochondrion outer membrane</location>
        <topology evidence="1">Multi-pass membrane protein</topology>
    </subcellularLocation>
</comment>
<feature type="compositionally biased region" description="Basic and acidic residues" evidence="12">
    <location>
        <begin position="59"/>
        <end position="70"/>
    </location>
</feature>
<dbReference type="PANTHER" id="PTHR21252">
    <property type="entry name" value="TB1 PROTEIN-RELATED"/>
    <property type="match status" value="1"/>
</dbReference>